<feature type="transmembrane region" description="Helical" evidence="4">
    <location>
        <begin position="372"/>
        <end position="397"/>
    </location>
</feature>
<keyword evidence="3" id="KW-0804">Transcription</keyword>
<feature type="transmembrane region" description="Helical" evidence="4">
    <location>
        <begin position="179"/>
        <end position="195"/>
    </location>
</feature>
<accession>A0A7C9JDH2</accession>
<keyword evidence="4" id="KW-1133">Transmembrane helix</keyword>
<feature type="transmembrane region" description="Helical" evidence="4">
    <location>
        <begin position="12"/>
        <end position="29"/>
    </location>
</feature>
<dbReference type="PROSITE" id="PS50043">
    <property type="entry name" value="HTH_LUXR_2"/>
    <property type="match status" value="1"/>
</dbReference>
<feature type="transmembrane region" description="Helical" evidence="4">
    <location>
        <begin position="80"/>
        <end position="98"/>
    </location>
</feature>
<protein>
    <submittedName>
        <fullName evidence="6">LuxR family transcriptional regulator</fullName>
    </submittedName>
</protein>
<feature type="transmembrane region" description="Helical" evidence="4">
    <location>
        <begin position="149"/>
        <end position="167"/>
    </location>
</feature>
<dbReference type="Pfam" id="PF00196">
    <property type="entry name" value="GerE"/>
    <property type="match status" value="1"/>
</dbReference>
<dbReference type="CDD" id="cd06170">
    <property type="entry name" value="LuxR_C_like"/>
    <property type="match status" value="1"/>
</dbReference>
<dbReference type="GO" id="GO:0003677">
    <property type="term" value="F:DNA binding"/>
    <property type="evidence" value="ECO:0007669"/>
    <property type="project" value="UniProtKB-KW"/>
</dbReference>
<dbReference type="InterPro" id="IPR016032">
    <property type="entry name" value="Sig_transdc_resp-reg_C-effctor"/>
</dbReference>
<feature type="transmembrane region" description="Helical" evidence="4">
    <location>
        <begin position="216"/>
        <end position="237"/>
    </location>
</feature>
<reference evidence="6" key="1">
    <citation type="submission" date="2018-08" db="EMBL/GenBank/DDBJ databases">
        <title>Murine metabolic-syndrome-specific gut microbial biobank.</title>
        <authorList>
            <person name="Liu C."/>
        </authorList>
    </citation>
    <scope>NUCLEOTIDE SEQUENCE [LARGE SCALE GENOMIC DNA]</scope>
    <source>
        <strain evidence="6">Z82</strain>
    </source>
</reference>
<feature type="transmembrane region" description="Helical" evidence="4">
    <location>
        <begin position="110"/>
        <end position="137"/>
    </location>
</feature>
<feature type="transmembrane region" description="Helical" evidence="4">
    <location>
        <begin position="252"/>
        <end position="268"/>
    </location>
</feature>
<keyword evidence="2" id="KW-0238">DNA-binding</keyword>
<dbReference type="EMBL" id="QWKH01000027">
    <property type="protein sequence ID" value="NBI34420.1"/>
    <property type="molecule type" value="Genomic_DNA"/>
</dbReference>
<keyword evidence="4" id="KW-0812">Transmembrane</keyword>
<dbReference type="PANTHER" id="PTHR44688:SF16">
    <property type="entry name" value="DNA-BINDING TRANSCRIPTIONAL ACTIVATOR DEVR_DOSR"/>
    <property type="match status" value="1"/>
</dbReference>
<dbReference type="PRINTS" id="PR00038">
    <property type="entry name" value="HTHLUXR"/>
</dbReference>
<keyword evidence="4" id="KW-0472">Membrane</keyword>
<dbReference type="InterPro" id="IPR036388">
    <property type="entry name" value="WH-like_DNA-bd_sf"/>
</dbReference>
<dbReference type="SMART" id="SM00421">
    <property type="entry name" value="HTH_LUXR"/>
    <property type="match status" value="1"/>
</dbReference>
<evidence type="ECO:0000259" key="5">
    <source>
        <dbReference type="PROSITE" id="PS50043"/>
    </source>
</evidence>
<dbReference type="GO" id="GO:0006355">
    <property type="term" value="P:regulation of DNA-templated transcription"/>
    <property type="evidence" value="ECO:0007669"/>
    <property type="project" value="InterPro"/>
</dbReference>
<feature type="transmembrane region" description="Helical" evidence="4">
    <location>
        <begin position="280"/>
        <end position="303"/>
    </location>
</feature>
<gene>
    <name evidence="6" type="ORF">D1639_05115</name>
</gene>
<evidence type="ECO:0000313" key="6">
    <source>
        <dbReference type="EMBL" id="NBI34420.1"/>
    </source>
</evidence>
<evidence type="ECO:0000256" key="2">
    <source>
        <dbReference type="ARBA" id="ARBA00023125"/>
    </source>
</evidence>
<feature type="domain" description="HTH luxR-type" evidence="5">
    <location>
        <begin position="422"/>
        <end position="487"/>
    </location>
</feature>
<comment type="caution">
    <text evidence="6">The sequence shown here is derived from an EMBL/GenBank/DDBJ whole genome shotgun (WGS) entry which is preliminary data.</text>
</comment>
<keyword evidence="1" id="KW-0805">Transcription regulation</keyword>
<dbReference type="InterPro" id="IPR000792">
    <property type="entry name" value="Tscrpt_reg_LuxR_C"/>
</dbReference>
<evidence type="ECO:0000256" key="3">
    <source>
        <dbReference type="ARBA" id="ARBA00023163"/>
    </source>
</evidence>
<feature type="transmembrane region" description="Helical" evidence="4">
    <location>
        <begin position="340"/>
        <end position="360"/>
    </location>
</feature>
<organism evidence="6">
    <name type="scientific">Muribaculaceae bacterium Z82</name>
    <dbReference type="NCBI Taxonomy" id="2304548"/>
    <lineage>
        <taxon>Bacteria</taxon>
        <taxon>Pseudomonadati</taxon>
        <taxon>Bacteroidota</taxon>
        <taxon>Bacteroidia</taxon>
        <taxon>Bacteroidales</taxon>
        <taxon>Muribaculaceae</taxon>
    </lineage>
</organism>
<evidence type="ECO:0000256" key="1">
    <source>
        <dbReference type="ARBA" id="ARBA00023015"/>
    </source>
</evidence>
<proteinExistence type="predicted"/>
<dbReference type="AlphaFoldDB" id="A0A7C9JDH2"/>
<dbReference type="Gene3D" id="1.10.10.10">
    <property type="entry name" value="Winged helix-like DNA-binding domain superfamily/Winged helix DNA-binding domain"/>
    <property type="match status" value="1"/>
</dbReference>
<dbReference type="PANTHER" id="PTHR44688">
    <property type="entry name" value="DNA-BINDING TRANSCRIPTIONAL ACTIVATOR DEVR_DOSR"/>
    <property type="match status" value="1"/>
</dbReference>
<dbReference type="SUPFAM" id="SSF46894">
    <property type="entry name" value="C-terminal effector domain of the bipartite response regulators"/>
    <property type="match status" value="1"/>
</dbReference>
<sequence>MANARESGMGATVLRRAAMVVGFSFLWAYVQKGFLSTRLVWVPAGNDEFAAAVLLGSLLLCTAVAAIFRARIERMLASARVPFAVLLALAVVTESAAFADPSVLAHPAAAYSFCVAYYFVHALVLTTLFFGWMLCFLELAYETDLPKTVALLLASMLLSRVITSPYLPIWEHGSRVETVFLAGASLVLWLLCTTGRPQVDVRFSATLDDSSLMKRYLPAFAVYFVSGLLGRIVQSLVENFHQMQVFNLSREILGAVFLATILVVMFLPKSVRGRFSARDVFFLVAGLEMGMVVGQLLFMTLGIPPVQVFFDFIEASRAILLVVSLLLVFLIVYEESVSPVLAFGVFVLGPIILWRIVNLITQSMAPLPLAEWIYGLLLVIIAAMFVVASLLFLFVFVGSNAFMTIFHASSDKTREWRNLIEATAREAGLTARETDIFEYLAMGYTAKRIGEKLYISPYTAQNHIRCIYAKLGVGSKQEVLELVEQRKQAANLH</sequence>
<feature type="transmembrane region" description="Helical" evidence="4">
    <location>
        <begin position="49"/>
        <end position="68"/>
    </location>
</feature>
<evidence type="ECO:0000256" key="4">
    <source>
        <dbReference type="SAM" id="Phobius"/>
    </source>
</evidence>
<name>A0A7C9JDH2_9BACT</name>
<feature type="transmembrane region" description="Helical" evidence="4">
    <location>
        <begin position="315"/>
        <end position="333"/>
    </location>
</feature>